<evidence type="ECO:0000313" key="2">
    <source>
        <dbReference type="WBParaSite" id="ACAC_0000889401-mRNA-1"/>
    </source>
</evidence>
<protein>
    <submittedName>
        <fullName evidence="2">Glycosyltransferase</fullName>
    </submittedName>
</protein>
<keyword evidence="1" id="KW-1185">Reference proteome</keyword>
<proteinExistence type="predicted"/>
<dbReference type="Proteomes" id="UP000035642">
    <property type="component" value="Unassembled WGS sequence"/>
</dbReference>
<reference evidence="2" key="2">
    <citation type="submission" date="2017-02" db="UniProtKB">
        <authorList>
            <consortium name="WormBaseParasite"/>
        </authorList>
    </citation>
    <scope>IDENTIFICATION</scope>
</reference>
<evidence type="ECO:0000313" key="1">
    <source>
        <dbReference type="Proteomes" id="UP000035642"/>
    </source>
</evidence>
<organism evidence="1 2">
    <name type="scientific">Angiostrongylus cantonensis</name>
    <name type="common">Rat lungworm</name>
    <dbReference type="NCBI Taxonomy" id="6313"/>
    <lineage>
        <taxon>Eukaryota</taxon>
        <taxon>Metazoa</taxon>
        <taxon>Ecdysozoa</taxon>
        <taxon>Nematoda</taxon>
        <taxon>Chromadorea</taxon>
        <taxon>Rhabditida</taxon>
        <taxon>Rhabditina</taxon>
        <taxon>Rhabditomorpha</taxon>
        <taxon>Strongyloidea</taxon>
        <taxon>Metastrongylidae</taxon>
        <taxon>Angiostrongylus</taxon>
    </lineage>
</organism>
<reference evidence="1" key="1">
    <citation type="submission" date="2012-09" db="EMBL/GenBank/DDBJ databases">
        <authorList>
            <person name="Martin A.A."/>
        </authorList>
    </citation>
    <scope>NUCLEOTIDE SEQUENCE</scope>
</reference>
<dbReference type="STRING" id="6313.A0A0K0DDQ9"/>
<sequence length="124" mass="14424">MRTRQGEDVVFDQPWPLPNPQVVRDMMFFEQTGHSYLVSNFSYSKVSDELFYVGVHVRRGIDIVMNERNRRHGHVAATADYYRRAMQMAKGDHENVCFCTECRVPYNYRSSSSCEGVVNIQHIG</sequence>
<accession>A0A0K0DDQ9</accession>
<dbReference type="WBParaSite" id="ACAC_0000889401-mRNA-1">
    <property type="protein sequence ID" value="ACAC_0000889401-mRNA-1"/>
    <property type="gene ID" value="ACAC_0000889401"/>
</dbReference>
<dbReference type="AlphaFoldDB" id="A0A0K0DDQ9"/>
<name>A0A0K0DDQ9_ANGCA</name>